<dbReference type="InterPro" id="IPR002931">
    <property type="entry name" value="Transglutaminase-like"/>
</dbReference>
<dbReference type="OrthoDB" id="5801251at2"/>
<dbReference type="PANTHER" id="PTHR45586:SF1">
    <property type="entry name" value="LIPOPOLYSACCHARIDE ASSEMBLY PROTEIN B"/>
    <property type="match status" value="1"/>
</dbReference>
<evidence type="ECO:0000259" key="4">
    <source>
        <dbReference type="Pfam" id="PF01841"/>
    </source>
</evidence>
<evidence type="ECO:0000256" key="1">
    <source>
        <dbReference type="ARBA" id="ARBA00022737"/>
    </source>
</evidence>
<keyword evidence="6" id="KW-1185">Reference proteome</keyword>
<keyword evidence="1" id="KW-0677">Repeat</keyword>
<keyword evidence="2 3" id="KW-0802">TPR repeat</keyword>
<dbReference type="InterPro" id="IPR019734">
    <property type="entry name" value="TPR_rpt"/>
</dbReference>
<proteinExistence type="predicted"/>
<evidence type="ECO:0000313" key="5">
    <source>
        <dbReference type="EMBL" id="TQV66944.1"/>
    </source>
</evidence>
<evidence type="ECO:0000256" key="2">
    <source>
        <dbReference type="ARBA" id="ARBA00022803"/>
    </source>
</evidence>
<dbReference type="RefSeq" id="WP_142930006.1">
    <property type="nucleotide sequence ID" value="NZ_ML660114.1"/>
</dbReference>
<feature type="domain" description="Transglutaminase-like" evidence="4">
    <location>
        <begin position="94"/>
        <end position="156"/>
    </location>
</feature>
<dbReference type="InterPro" id="IPR011990">
    <property type="entry name" value="TPR-like_helical_dom_sf"/>
</dbReference>
<evidence type="ECO:0000313" key="6">
    <source>
        <dbReference type="Proteomes" id="UP000319732"/>
    </source>
</evidence>
<dbReference type="EMBL" id="VHSG01000038">
    <property type="protein sequence ID" value="TQV66944.1"/>
    <property type="molecule type" value="Genomic_DNA"/>
</dbReference>
<dbReference type="InterPro" id="IPR038765">
    <property type="entry name" value="Papain-like_cys_pep_sf"/>
</dbReference>
<gene>
    <name evidence="5" type="ORF">FKG94_26690</name>
</gene>
<comment type="caution">
    <text evidence="5">The sequence shown here is derived from an EMBL/GenBank/DDBJ whole genome shotgun (WGS) entry which is preliminary data.</text>
</comment>
<protein>
    <recommendedName>
        <fullName evidence="4">Transglutaminase-like domain-containing protein</fullName>
    </recommendedName>
</protein>
<sequence>MISTSPGMLHTSPVGRARRGGVWLIGLLCLISGCAQLPGTAILPAEQKQQILSGEVLLGAAARDIELPNQPFLSINAEMRAFLDHSVSRDSGRATRIDALIYALRHPGMLDFEYSAAETLTAAQAFEKRTGNCLSFTALLVAMGREVGLKVRFNEVDVPPTWGMQGEQTYVLYRHINANVVRGPNDQVVVDVTPEVYEPEYRQRVVSDRYAEAQYYNNLAADYMGENDTYEAFRHFKKALTLAPDAGFLWSNLGTLYLRHGHQREAEAAFLYALHQDEGNLAAISSLERFYVNRDMPAKAELYRRRAQEVRDRNPYYRYHLAEQAYRDKDYAAAVSHARAAVSGSQQDHRFHFLLGMSYLQLGERVKGEEALQRALDHANAETTKSAYQLKWNQVLAEL</sequence>
<dbReference type="PANTHER" id="PTHR45586">
    <property type="entry name" value="TPR REPEAT-CONTAINING PROTEIN PA4667"/>
    <property type="match status" value="1"/>
</dbReference>
<dbReference type="PROSITE" id="PS50005">
    <property type="entry name" value="TPR"/>
    <property type="match status" value="2"/>
</dbReference>
<dbReference type="SUPFAM" id="SSF54001">
    <property type="entry name" value="Cysteine proteinases"/>
    <property type="match status" value="1"/>
</dbReference>
<feature type="repeat" description="TPR" evidence="3">
    <location>
        <begin position="247"/>
        <end position="280"/>
    </location>
</feature>
<dbReference type="Proteomes" id="UP000319732">
    <property type="component" value="Unassembled WGS sequence"/>
</dbReference>
<evidence type="ECO:0000256" key="3">
    <source>
        <dbReference type="PROSITE-ProRule" id="PRU00339"/>
    </source>
</evidence>
<dbReference type="SUPFAM" id="SSF48452">
    <property type="entry name" value="TPR-like"/>
    <property type="match status" value="1"/>
</dbReference>
<feature type="repeat" description="TPR" evidence="3">
    <location>
        <begin position="213"/>
        <end position="246"/>
    </location>
</feature>
<dbReference type="AlphaFoldDB" id="A0A545SPR8"/>
<organism evidence="5 6">
    <name type="scientific">Exilibacterium tricleocarpae</name>
    <dbReference type="NCBI Taxonomy" id="2591008"/>
    <lineage>
        <taxon>Bacteria</taxon>
        <taxon>Pseudomonadati</taxon>
        <taxon>Pseudomonadota</taxon>
        <taxon>Gammaproteobacteria</taxon>
        <taxon>Cellvibrionales</taxon>
        <taxon>Cellvibrionaceae</taxon>
        <taxon>Exilibacterium</taxon>
    </lineage>
</organism>
<dbReference type="SMART" id="SM00028">
    <property type="entry name" value="TPR"/>
    <property type="match status" value="4"/>
</dbReference>
<dbReference type="Pfam" id="PF01841">
    <property type="entry name" value="Transglut_core"/>
    <property type="match status" value="1"/>
</dbReference>
<accession>A0A545SPR8</accession>
<reference evidence="5 6" key="1">
    <citation type="submission" date="2019-06" db="EMBL/GenBank/DDBJ databases">
        <title>Whole genome sequence for Cellvibrionaceae sp. R142.</title>
        <authorList>
            <person name="Wang G."/>
        </authorList>
    </citation>
    <scope>NUCLEOTIDE SEQUENCE [LARGE SCALE GENOMIC DNA]</scope>
    <source>
        <strain evidence="5 6">R142</strain>
    </source>
</reference>
<name>A0A545SPR8_9GAMM</name>
<dbReference type="Gene3D" id="1.25.40.10">
    <property type="entry name" value="Tetratricopeptide repeat domain"/>
    <property type="match status" value="2"/>
</dbReference>
<dbReference type="InterPro" id="IPR051012">
    <property type="entry name" value="CellSynth/LPSAsmb/PSIAsmb"/>
</dbReference>